<keyword evidence="3" id="KW-0813">Transport</keyword>
<dbReference type="GO" id="GO:0006886">
    <property type="term" value="P:intracellular protein transport"/>
    <property type="evidence" value="ECO:0007669"/>
    <property type="project" value="TreeGrafter"/>
</dbReference>
<accession>A0A6F9DTW5</accession>
<dbReference type="CDD" id="cd06866">
    <property type="entry name" value="PX_SNX8_Mvp1p_like"/>
    <property type="match status" value="1"/>
</dbReference>
<dbReference type="Gene3D" id="3.30.1520.10">
    <property type="entry name" value="Phox-like domain"/>
    <property type="match status" value="1"/>
</dbReference>
<reference evidence="9" key="1">
    <citation type="submission" date="2020-04" db="EMBL/GenBank/DDBJ databases">
        <authorList>
            <person name="Neveu A P."/>
        </authorList>
    </citation>
    <scope>NUCLEOTIDE SEQUENCE</scope>
    <source>
        <tissue evidence="9">Whole embryo</tissue>
    </source>
</reference>
<keyword evidence="4" id="KW-0653">Protein transport</keyword>
<name>A0A6F9DTW5_9ASCI</name>
<evidence type="ECO:0000256" key="5">
    <source>
        <dbReference type="ARBA" id="ARBA00023136"/>
    </source>
</evidence>
<organism evidence="9">
    <name type="scientific">Phallusia mammillata</name>
    <dbReference type="NCBI Taxonomy" id="59560"/>
    <lineage>
        <taxon>Eukaryota</taxon>
        <taxon>Metazoa</taxon>
        <taxon>Chordata</taxon>
        <taxon>Tunicata</taxon>
        <taxon>Ascidiacea</taxon>
        <taxon>Phlebobranchia</taxon>
        <taxon>Ascidiidae</taxon>
        <taxon>Phallusia</taxon>
    </lineage>
</organism>
<proteinExistence type="evidence at transcript level"/>
<dbReference type="InterPro" id="IPR045734">
    <property type="entry name" value="Snx8_BAR_dom"/>
</dbReference>
<dbReference type="GO" id="GO:0035091">
    <property type="term" value="F:phosphatidylinositol binding"/>
    <property type="evidence" value="ECO:0007669"/>
    <property type="project" value="InterPro"/>
</dbReference>
<dbReference type="InterPro" id="IPR036871">
    <property type="entry name" value="PX_dom_sf"/>
</dbReference>
<evidence type="ECO:0000259" key="7">
    <source>
        <dbReference type="PROSITE" id="PS50031"/>
    </source>
</evidence>
<evidence type="ECO:0000256" key="2">
    <source>
        <dbReference type="ARBA" id="ARBA00010883"/>
    </source>
</evidence>
<comment type="similarity">
    <text evidence="2">Belongs to the sorting nexin family.</text>
</comment>
<dbReference type="EMBL" id="LR790606">
    <property type="protein sequence ID" value="CAB3266468.1"/>
    <property type="molecule type" value="mRNA"/>
</dbReference>
<dbReference type="PANTHER" id="PTHR46571">
    <property type="entry name" value="SORTING NEXIN-8"/>
    <property type="match status" value="1"/>
</dbReference>
<dbReference type="SUPFAM" id="SSF47473">
    <property type="entry name" value="EF-hand"/>
    <property type="match status" value="1"/>
</dbReference>
<dbReference type="InterPro" id="IPR001683">
    <property type="entry name" value="PX_dom"/>
</dbReference>
<dbReference type="SUPFAM" id="SSF64268">
    <property type="entry name" value="PX domain"/>
    <property type="match status" value="1"/>
</dbReference>
<dbReference type="AlphaFoldDB" id="A0A6F9DTW5"/>
<dbReference type="PANTHER" id="PTHR46571:SF1">
    <property type="entry name" value="SORTING NEXIN-8"/>
    <property type="match status" value="1"/>
</dbReference>
<dbReference type="GO" id="GO:0034498">
    <property type="term" value="P:early endosome to Golgi transport"/>
    <property type="evidence" value="ECO:0007669"/>
    <property type="project" value="TreeGrafter"/>
</dbReference>
<gene>
    <name evidence="9" type="primary">Snx8</name>
</gene>
<comment type="subcellular location">
    <subcellularLocation>
        <location evidence="1">Membrane</location>
        <topology evidence="1">Peripheral membrane protein</topology>
        <orientation evidence="1">Cytoplasmic side</orientation>
    </subcellularLocation>
</comment>
<feature type="domain" description="EH" evidence="7">
    <location>
        <begin position="12"/>
        <end position="51"/>
    </location>
</feature>
<evidence type="ECO:0000259" key="8">
    <source>
        <dbReference type="PROSITE" id="PS50195"/>
    </source>
</evidence>
<dbReference type="Gene3D" id="1.10.238.10">
    <property type="entry name" value="EF-hand"/>
    <property type="match status" value="1"/>
</dbReference>
<dbReference type="SMART" id="SM00312">
    <property type="entry name" value="PX"/>
    <property type="match status" value="1"/>
</dbReference>
<dbReference type="Gene3D" id="1.20.1270.60">
    <property type="entry name" value="Arfaptin homology (AH) domain/BAR domain"/>
    <property type="match status" value="1"/>
</dbReference>
<dbReference type="InterPro" id="IPR000261">
    <property type="entry name" value="EH_dom"/>
</dbReference>
<dbReference type="GO" id="GO:0031901">
    <property type="term" value="C:early endosome membrane"/>
    <property type="evidence" value="ECO:0007669"/>
    <property type="project" value="TreeGrafter"/>
</dbReference>
<protein>
    <submittedName>
        <fullName evidence="9">Sorting nexin-8</fullName>
    </submittedName>
</protein>
<evidence type="ECO:0000313" key="9">
    <source>
        <dbReference type="EMBL" id="CAB3266468.1"/>
    </source>
</evidence>
<feature type="domain" description="PX" evidence="8">
    <location>
        <begin position="128"/>
        <end position="237"/>
    </location>
</feature>
<dbReference type="InterPro" id="IPR028662">
    <property type="entry name" value="SNX8/Mvp1"/>
</dbReference>
<keyword evidence="5" id="KW-0472">Membrane</keyword>
<evidence type="ECO:0000256" key="6">
    <source>
        <dbReference type="SAM" id="MobiDB-lite"/>
    </source>
</evidence>
<evidence type="ECO:0000256" key="4">
    <source>
        <dbReference type="ARBA" id="ARBA00022927"/>
    </source>
</evidence>
<evidence type="ECO:0000256" key="3">
    <source>
        <dbReference type="ARBA" id="ARBA00022448"/>
    </source>
</evidence>
<dbReference type="Pfam" id="PF00787">
    <property type="entry name" value="PX"/>
    <property type="match status" value="1"/>
</dbReference>
<dbReference type="PROSITE" id="PS50031">
    <property type="entry name" value="EH"/>
    <property type="match status" value="1"/>
</dbReference>
<dbReference type="Pfam" id="PF12763">
    <property type="entry name" value="EH"/>
    <property type="match status" value="1"/>
</dbReference>
<dbReference type="CDD" id="cd07597">
    <property type="entry name" value="BAR_SNX8"/>
    <property type="match status" value="1"/>
</dbReference>
<dbReference type="InterPro" id="IPR035704">
    <property type="entry name" value="SNX8/Mvp1_PX"/>
</dbReference>
<dbReference type="InterPro" id="IPR011992">
    <property type="entry name" value="EF-hand-dom_pair"/>
</dbReference>
<dbReference type="Pfam" id="PF19566">
    <property type="entry name" value="Snx8_BAR_dom"/>
    <property type="match status" value="1"/>
</dbReference>
<sequence>MTELTGSVPPYYRDVYDSLCPNANDEITQQLLTKVLSNSGLERTVLSQIWDCIECKNGTINRSNLYKALALVAFVQQGKGVNLKLLDNFSGQELPRPNLGDITNLKRLSKMNQKSPTELNTTYAQCCAFDTIQVTLVPEKKGIFLKHVEYEVSSVSNNCTVKRRYNDFCAFHELLQQVFPYRMIPKLPPKKVLMTTDRDFIESRRKALRRFLQIIARHPAMHDSPALRFFLSYNGHEVSHKVKEQFRGSPDEFLLSPLSSQSKELVPPDTQTEFAASKEQIKQVTTHVQKLRDMATRIAERSKGNAADMQGFGTELIALGNDSAVASRWATGGNNVLSLLKQSFRSLSVEFSSIAEKHSLQGIREEEGVVDQLNMLYDQLIAYHDLCERHERGVLREHNSALKKYGALKNKRMAATVTNMEQGGVDKIESRIVAQENEIVTRENRNYFSLHCIHLETQLIYANMQILSEVVATLVATQIKGHQEMSKLWEELAPRVSNLLPSPEKQRNGASSPKPPLSPH</sequence>
<evidence type="ECO:0000256" key="1">
    <source>
        <dbReference type="ARBA" id="ARBA00004287"/>
    </source>
</evidence>
<dbReference type="InterPro" id="IPR027267">
    <property type="entry name" value="AH/BAR_dom_sf"/>
</dbReference>
<dbReference type="PROSITE" id="PS50195">
    <property type="entry name" value="PX"/>
    <property type="match status" value="1"/>
</dbReference>
<dbReference type="GO" id="GO:0005829">
    <property type="term" value="C:cytosol"/>
    <property type="evidence" value="ECO:0007669"/>
    <property type="project" value="GOC"/>
</dbReference>
<feature type="region of interest" description="Disordered" evidence="6">
    <location>
        <begin position="498"/>
        <end position="520"/>
    </location>
</feature>